<comment type="caution">
    <text evidence="1">The sequence shown here is derived from an EMBL/GenBank/DDBJ whole genome shotgun (WGS) entry which is preliminary data.</text>
</comment>
<proteinExistence type="predicted"/>
<dbReference type="EMBL" id="VSSQ01081643">
    <property type="protein sequence ID" value="MPN30506.1"/>
    <property type="molecule type" value="Genomic_DNA"/>
</dbReference>
<dbReference type="AlphaFoldDB" id="A0A645GW65"/>
<evidence type="ECO:0000313" key="1">
    <source>
        <dbReference type="EMBL" id="MPN30506.1"/>
    </source>
</evidence>
<organism evidence="1">
    <name type="scientific">bioreactor metagenome</name>
    <dbReference type="NCBI Taxonomy" id="1076179"/>
    <lineage>
        <taxon>unclassified sequences</taxon>
        <taxon>metagenomes</taxon>
        <taxon>ecological metagenomes</taxon>
    </lineage>
</organism>
<sequence>MGVYGTRFTGEIIAPNPVEQLLAGKYLAGIGGQHIEDFNFLGRTDDGFAAQGNRIAFDIDHQLLVNHAAVVRALLLLACAAQHRLNPRHHFPWAEGFDDIVVRPQFKAQDPVYLLPLCREHDDGYPGRFANFLANVYPAHGRHHNIQHAKGNIAI</sequence>
<gene>
    <name evidence="1" type="ORF">SDC9_177977</name>
</gene>
<name>A0A645GW65_9ZZZZ</name>
<reference evidence="1" key="1">
    <citation type="submission" date="2019-08" db="EMBL/GenBank/DDBJ databases">
        <authorList>
            <person name="Kucharzyk K."/>
            <person name="Murdoch R.W."/>
            <person name="Higgins S."/>
            <person name="Loffler F."/>
        </authorList>
    </citation>
    <scope>NUCLEOTIDE SEQUENCE</scope>
</reference>
<protein>
    <submittedName>
        <fullName evidence="1">Uncharacterized protein</fullName>
    </submittedName>
</protein>
<accession>A0A645GW65</accession>